<dbReference type="AlphaFoldDB" id="A0A822YS40"/>
<keyword evidence="2" id="KW-1185">Reference proteome</keyword>
<reference evidence="1 2" key="1">
    <citation type="journal article" date="2020" name="Mol. Biol. Evol.">
        <title>Distinct Expression and Methylation Patterns for Genes with Different Fates following a Single Whole-Genome Duplication in Flowering Plants.</title>
        <authorList>
            <person name="Shi T."/>
            <person name="Rahmani R.S."/>
            <person name="Gugger P.F."/>
            <person name="Wang M."/>
            <person name="Li H."/>
            <person name="Zhang Y."/>
            <person name="Li Z."/>
            <person name="Wang Q."/>
            <person name="Van de Peer Y."/>
            <person name="Marchal K."/>
            <person name="Chen J."/>
        </authorList>
    </citation>
    <scope>NUCLEOTIDE SEQUENCE [LARGE SCALE GENOMIC DNA]</scope>
    <source>
        <tissue evidence="1">Leaf</tissue>
    </source>
</reference>
<evidence type="ECO:0000313" key="1">
    <source>
        <dbReference type="EMBL" id="DAD33596.1"/>
    </source>
</evidence>
<comment type="caution">
    <text evidence="1">The sequence shown here is derived from an EMBL/GenBank/DDBJ whole genome shotgun (WGS) entry which is preliminary data.</text>
</comment>
<evidence type="ECO:0000313" key="2">
    <source>
        <dbReference type="Proteomes" id="UP000607653"/>
    </source>
</evidence>
<gene>
    <name evidence="1" type="ORF">HUJ06_012447</name>
</gene>
<dbReference type="Proteomes" id="UP000607653">
    <property type="component" value="Unassembled WGS sequence"/>
</dbReference>
<organism evidence="1 2">
    <name type="scientific">Nelumbo nucifera</name>
    <name type="common">Sacred lotus</name>
    <dbReference type="NCBI Taxonomy" id="4432"/>
    <lineage>
        <taxon>Eukaryota</taxon>
        <taxon>Viridiplantae</taxon>
        <taxon>Streptophyta</taxon>
        <taxon>Embryophyta</taxon>
        <taxon>Tracheophyta</taxon>
        <taxon>Spermatophyta</taxon>
        <taxon>Magnoliopsida</taxon>
        <taxon>Proteales</taxon>
        <taxon>Nelumbonaceae</taxon>
        <taxon>Nelumbo</taxon>
    </lineage>
</organism>
<protein>
    <submittedName>
        <fullName evidence="1">Uncharacterized protein</fullName>
    </submittedName>
</protein>
<proteinExistence type="predicted"/>
<name>A0A822YS40_NELNU</name>
<accession>A0A822YS40</accession>
<sequence length="45" mass="5198">MILCENLQIKEILSENFINMLYNGIPLSIFSLQTPKEEPLDQFLG</sequence>
<dbReference type="EMBL" id="DUZY01000003">
    <property type="protein sequence ID" value="DAD33596.1"/>
    <property type="molecule type" value="Genomic_DNA"/>
</dbReference>